<evidence type="ECO:0000313" key="2">
    <source>
        <dbReference type="EMBL" id="OBY64968.1"/>
    </source>
</evidence>
<organism evidence="2 3">
    <name type="scientific">Polaribacter vadi</name>
    <dbReference type="NCBI Taxonomy" id="1774273"/>
    <lineage>
        <taxon>Bacteria</taxon>
        <taxon>Pseudomonadati</taxon>
        <taxon>Bacteroidota</taxon>
        <taxon>Flavobacteriia</taxon>
        <taxon>Flavobacteriales</taxon>
        <taxon>Flavobacteriaceae</taxon>
    </lineage>
</organism>
<proteinExistence type="predicted"/>
<feature type="signal peptide" evidence="1">
    <location>
        <begin position="1"/>
        <end position="21"/>
    </location>
</feature>
<protein>
    <recommendedName>
        <fullName evidence="4">Lipoprotein</fullName>
    </recommendedName>
</protein>
<dbReference type="OrthoDB" id="1200936at2"/>
<dbReference type="STRING" id="1774273.LPB03_06350"/>
<feature type="chain" id="PRO_5008615855" description="Lipoprotein" evidence="1">
    <location>
        <begin position="22"/>
        <end position="227"/>
    </location>
</feature>
<dbReference type="AlphaFoldDB" id="A0A1B8TZ83"/>
<sequence length="227" mass="25853">MKKIKFLTLATIITLVFTSCSNEETLLSNDLNSKLLKSYKVKRDATGAYSIDYDLYDNAIVAKNTNSSLNEFSLYSTDKETPKKLDETLLINNNQLKIGFIDNNTNKKQYVTVFDDDITLSKKSADKSFLESYNITSNDDGIYTLDFTIKNNSDVTFVFNEEKRTYEIHLEKGKNSETTFERTFEKEEGEVLKIDFVNHIPNTSAKSDGNEVLIKKPVIIIDDAITD</sequence>
<dbReference type="EMBL" id="LSFM01000021">
    <property type="protein sequence ID" value="OBY64968.1"/>
    <property type="molecule type" value="Genomic_DNA"/>
</dbReference>
<accession>A0A1B8TZ83</accession>
<evidence type="ECO:0000313" key="3">
    <source>
        <dbReference type="Proteomes" id="UP000092584"/>
    </source>
</evidence>
<evidence type="ECO:0000256" key="1">
    <source>
        <dbReference type="SAM" id="SignalP"/>
    </source>
</evidence>
<name>A0A1B8TZ83_9FLAO</name>
<reference evidence="3" key="1">
    <citation type="submission" date="2016-02" db="EMBL/GenBank/DDBJ databases">
        <authorList>
            <person name="Shin S.-K."/>
            <person name="Yi H."/>
            <person name="Kim E."/>
        </authorList>
    </citation>
    <scope>NUCLEOTIDE SEQUENCE [LARGE SCALE GENOMIC DNA]</scope>
    <source>
        <strain evidence="3">LPB0003</strain>
    </source>
</reference>
<dbReference type="PROSITE" id="PS51257">
    <property type="entry name" value="PROKAR_LIPOPROTEIN"/>
    <property type="match status" value="1"/>
</dbReference>
<dbReference type="Proteomes" id="UP000092584">
    <property type="component" value="Unassembled WGS sequence"/>
</dbReference>
<gene>
    <name evidence="2" type="ORF">LPB3_06135</name>
</gene>
<dbReference type="KEGG" id="pob:LPB03_06350"/>
<dbReference type="RefSeq" id="WP_065318721.1">
    <property type="nucleotide sequence ID" value="NZ_CP017477.1"/>
</dbReference>
<comment type="caution">
    <text evidence="2">The sequence shown here is derived from an EMBL/GenBank/DDBJ whole genome shotgun (WGS) entry which is preliminary data.</text>
</comment>
<keyword evidence="1" id="KW-0732">Signal</keyword>
<keyword evidence="3" id="KW-1185">Reference proteome</keyword>
<evidence type="ECO:0008006" key="4">
    <source>
        <dbReference type="Google" id="ProtNLM"/>
    </source>
</evidence>